<evidence type="ECO:0000313" key="3">
    <source>
        <dbReference type="Proteomes" id="UP001596455"/>
    </source>
</evidence>
<keyword evidence="1" id="KW-0472">Membrane</keyword>
<feature type="transmembrane region" description="Helical" evidence="1">
    <location>
        <begin position="20"/>
        <end position="43"/>
    </location>
</feature>
<protein>
    <submittedName>
        <fullName evidence="2">DUF4233 domain-containing protein</fullName>
    </submittedName>
</protein>
<accession>A0ABW2Q6U9</accession>
<feature type="transmembrane region" description="Helical" evidence="1">
    <location>
        <begin position="82"/>
        <end position="109"/>
    </location>
</feature>
<comment type="caution">
    <text evidence="2">The sequence shown here is derived from an EMBL/GenBank/DDBJ whole genome shotgun (WGS) entry which is preliminary data.</text>
</comment>
<sequence>MSTGSAEPPPPRKPGSARAMFAVSVLASEFLVVLFATLVAHGLQLADRPLVWTAGGAVMLLCLLGCGLVRRGRAGVVVGYVVQVLLLAAGVVLPAMLVVGALFGVLWVVSLRVGARIDRERQERYQAELEHRAQQAGTDAADR</sequence>
<evidence type="ECO:0000256" key="1">
    <source>
        <dbReference type="SAM" id="Phobius"/>
    </source>
</evidence>
<keyword evidence="1" id="KW-1133">Transmembrane helix</keyword>
<name>A0ABW2Q6U9_9MICO</name>
<proteinExistence type="predicted"/>
<dbReference type="InterPro" id="IPR025327">
    <property type="entry name" value="DUF4233"/>
</dbReference>
<organism evidence="2 3">
    <name type="scientific">Georgenia alba</name>
    <dbReference type="NCBI Taxonomy" id="2233858"/>
    <lineage>
        <taxon>Bacteria</taxon>
        <taxon>Bacillati</taxon>
        <taxon>Actinomycetota</taxon>
        <taxon>Actinomycetes</taxon>
        <taxon>Micrococcales</taxon>
        <taxon>Bogoriellaceae</taxon>
        <taxon>Georgenia</taxon>
    </lineage>
</organism>
<dbReference type="Proteomes" id="UP001596455">
    <property type="component" value="Unassembled WGS sequence"/>
</dbReference>
<gene>
    <name evidence="2" type="ORF">ACFQQL_08970</name>
</gene>
<dbReference type="RefSeq" id="WP_382393384.1">
    <property type="nucleotide sequence ID" value="NZ_JBHTCQ010000001.1"/>
</dbReference>
<keyword evidence="3" id="KW-1185">Reference proteome</keyword>
<reference evidence="3" key="1">
    <citation type="journal article" date="2019" name="Int. J. Syst. Evol. Microbiol.">
        <title>The Global Catalogue of Microorganisms (GCM) 10K type strain sequencing project: providing services to taxonomists for standard genome sequencing and annotation.</title>
        <authorList>
            <consortium name="The Broad Institute Genomics Platform"/>
            <consortium name="The Broad Institute Genome Sequencing Center for Infectious Disease"/>
            <person name="Wu L."/>
            <person name="Ma J."/>
        </authorList>
    </citation>
    <scope>NUCLEOTIDE SEQUENCE [LARGE SCALE GENOMIC DNA]</scope>
    <source>
        <strain evidence="3">JCM 1490</strain>
    </source>
</reference>
<keyword evidence="1" id="KW-0812">Transmembrane</keyword>
<evidence type="ECO:0000313" key="2">
    <source>
        <dbReference type="EMBL" id="MFC7405236.1"/>
    </source>
</evidence>
<feature type="transmembrane region" description="Helical" evidence="1">
    <location>
        <begin position="50"/>
        <end position="70"/>
    </location>
</feature>
<dbReference type="Pfam" id="PF14017">
    <property type="entry name" value="DUF4233"/>
    <property type="match status" value="1"/>
</dbReference>
<dbReference type="EMBL" id="JBHTCQ010000001">
    <property type="protein sequence ID" value="MFC7405236.1"/>
    <property type="molecule type" value="Genomic_DNA"/>
</dbReference>